<name>A0A6A5QV04_AMPQU</name>
<dbReference type="Proteomes" id="UP000800096">
    <property type="component" value="Unassembled WGS sequence"/>
</dbReference>
<dbReference type="OrthoDB" id="5388322at2759"/>
<feature type="region of interest" description="Disordered" evidence="1">
    <location>
        <begin position="21"/>
        <end position="97"/>
    </location>
</feature>
<keyword evidence="4" id="KW-1185">Reference proteome</keyword>
<sequence>MSFKAKDLHFDNEQPAFLRRLRGELTSGDTARHEQPIQRNKRLKNDDEDDAPTYVLEETKESLTREEYEALVSGKDSKDAAKLDTGSTSEKAQNELQVKPKDKIAEVGTGTKKRKAAKIVNEEDEGGSTNTTKNTILTGVKATKKPKKKAKAVKLTFGDEEA</sequence>
<gene>
    <name evidence="3" type="ORF">BDU57DRAFT_528795</name>
</gene>
<evidence type="ECO:0000313" key="4">
    <source>
        <dbReference type="Proteomes" id="UP000800096"/>
    </source>
</evidence>
<dbReference type="InterPro" id="IPR027911">
    <property type="entry name" value="DUF4604"/>
</dbReference>
<evidence type="ECO:0000313" key="3">
    <source>
        <dbReference type="EMBL" id="KAF1918386.1"/>
    </source>
</evidence>
<reference evidence="3" key="1">
    <citation type="journal article" date="2020" name="Stud. Mycol.">
        <title>101 Dothideomycetes genomes: a test case for predicting lifestyles and emergence of pathogens.</title>
        <authorList>
            <person name="Haridas S."/>
            <person name="Albert R."/>
            <person name="Binder M."/>
            <person name="Bloem J."/>
            <person name="Labutti K."/>
            <person name="Salamov A."/>
            <person name="Andreopoulos B."/>
            <person name="Baker S."/>
            <person name="Barry K."/>
            <person name="Bills G."/>
            <person name="Bluhm B."/>
            <person name="Cannon C."/>
            <person name="Castanera R."/>
            <person name="Culley D."/>
            <person name="Daum C."/>
            <person name="Ezra D."/>
            <person name="Gonzalez J."/>
            <person name="Henrissat B."/>
            <person name="Kuo A."/>
            <person name="Liang C."/>
            <person name="Lipzen A."/>
            <person name="Lutzoni F."/>
            <person name="Magnuson J."/>
            <person name="Mondo S."/>
            <person name="Nolan M."/>
            <person name="Ohm R."/>
            <person name="Pangilinan J."/>
            <person name="Park H.-J."/>
            <person name="Ramirez L."/>
            <person name="Alfaro M."/>
            <person name="Sun H."/>
            <person name="Tritt A."/>
            <person name="Yoshinaga Y."/>
            <person name="Zwiers L.-H."/>
            <person name="Turgeon B."/>
            <person name="Goodwin S."/>
            <person name="Spatafora J."/>
            <person name="Crous P."/>
            <person name="Grigoriev I."/>
        </authorList>
    </citation>
    <scope>NUCLEOTIDE SEQUENCE</scope>
    <source>
        <strain evidence="3">HMLAC05119</strain>
    </source>
</reference>
<accession>A0A6A5QV04</accession>
<feature type="domain" description="DUF4604" evidence="2">
    <location>
        <begin position="6"/>
        <end position="161"/>
    </location>
</feature>
<protein>
    <recommendedName>
        <fullName evidence="2">DUF4604 domain-containing protein</fullName>
    </recommendedName>
</protein>
<feature type="compositionally biased region" description="Polar residues" evidence="1">
    <location>
        <begin position="85"/>
        <end position="96"/>
    </location>
</feature>
<dbReference type="Pfam" id="PF15377">
    <property type="entry name" value="DUF4604"/>
    <property type="match status" value="1"/>
</dbReference>
<dbReference type="EMBL" id="ML979134">
    <property type="protein sequence ID" value="KAF1918386.1"/>
    <property type="molecule type" value="Genomic_DNA"/>
</dbReference>
<feature type="compositionally biased region" description="Basic and acidic residues" evidence="1">
    <location>
        <begin position="57"/>
        <end position="68"/>
    </location>
</feature>
<proteinExistence type="predicted"/>
<dbReference type="AlphaFoldDB" id="A0A6A5QV04"/>
<evidence type="ECO:0000259" key="2">
    <source>
        <dbReference type="Pfam" id="PF15377"/>
    </source>
</evidence>
<organism evidence="3 4">
    <name type="scientific">Ampelomyces quisqualis</name>
    <name type="common">Powdery mildew agent</name>
    <dbReference type="NCBI Taxonomy" id="50730"/>
    <lineage>
        <taxon>Eukaryota</taxon>
        <taxon>Fungi</taxon>
        <taxon>Dikarya</taxon>
        <taxon>Ascomycota</taxon>
        <taxon>Pezizomycotina</taxon>
        <taxon>Dothideomycetes</taxon>
        <taxon>Pleosporomycetidae</taxon>
        <taxon>Pleosporales</taxon>
        <taxon>Pleosporineae</taxon>
        <taxon>Phaeosphaeriaceae</taxon>
        <taxon>Ampelomyces</taxon>
    </lineage>
</organism>
<evidence type="ECO:0000256" key="1">
    <source>
        <dbReference type="SAM" id="MobiDB-lite"/>
    </source>
</evidence>